<dbReference type="Pfam" id="PF04879">
    <property type="entry name" value="Molybdop_Fe4S4"/>
    <property type="match status" value="1"/>
</dbReference>
<dbReference type="GO" id="GO:0051536">
    <property type="term" value="F:iron-sulfur cluster binding"/>
    <property type="evidence" value="ECO:0007669"/>
    <property type="project" value="UniProtKB-KW"/>
</dbReference>
<evidence type="ECO:0000259" key="5">
    <source>
        <dbReference type="PROSITE" id="PS51669"/>
    </source>
</evidence>
<dbReference type="InterPro" id="IPR006963">
    <property type="entry name" value="Mopterin_OxRdtase_4Fe-4S_dom"/>
</dbReference>
<feature type="domain" description="4Fe-4S Mo/W bis-MGD-type" evidence="5">
    <location>
        <begin position="1"/>
        <end position="44"/>
    </location>
</feature>
<dbReference type="PANTHER" id="PTHR43742">
    <property type="entry name" value="TRIMETHYLAMINE-N-OXIDE REDUCTASE"/>
    <property type="match status" value="1"/>
</dbReference>
<evidence type="ECO:0000256" key="4">
    <source>
        <dbReference type="SAM" id="MobiDB-lite"/>
    </source>
</evidence>
<feature type="region of interest" description="Disordered" evidence="4">
    <location>
        <begin position="169"/>
        <end position="192"/>
    </location>
</feature>
<dbReference type="GO" id="GO:0030288">
    <property type="term" value="C:outer membrane-bounded periplasmic space"/>
    <property type="evidence" value="ECO:0007669"/>
    <property type="project" value="TreeGrafter"/>
</dbReference>
<dbReference type="GO" id="GO:0009061">
    <property type="term" value="P:anaerobic respiration"/>
    <property type="evidence" value="ECO:0007669"/>
    <property type="project" value="TreeGrafter"/>
</dbReference>
<dbReference type="SUPFAM" id="SSF53706">
    <property type="entry name" value="Formate dehydrogenase/DMSO reductase, domains 1-3"/>
    <property type="match status" value="1"/>
</dbReference>
<keyword evidence="1" id="KW-0479">Metal-binding</keyword>
<dbReference type="EMBL" id="CP022114">
    <property type="protein sequence ID" value="ASG63740.1"/>
    <property type="molecule type" value="Genomic_DNA"/>
</dbReference>
<organism evidence="6 7">
    <name type="scientific">Kluyvera genomosp. 3</name>
    <dbReference type="NCBI Taxonomy" id="2774055"/>
    <lineage>
        <taxon>Bacteria</taxon>
        <taxon>Pseudomonadati</taxon>
        <taxon>Pseudomonadota</taxon>
        <taxon>Gammaproteobacteria</taxon>
        <taxon>Enterobacterales</taxon>
        <taxon>Enterobacteriaceae</taxon>
        <taxon>Kluyvera</taxon>
    </lineage>
</organism>
<keyword evidence="3" id="KW-0411">Iron-sulfur</keyword>
<dbReference type="PANTHER" id="PTHR43742:SF3">
    <property type="entry name" value="DIMETHYL SULFOXIDE REDUCTASE DMSA"/>
    <property type="match status" value="1"/>
</dbReference>
<gene>
    <name evidence="6" type="ORF">CEW81_16155</name>
</gene>
<dbReference type="AlphaFoldDB" id="A0A248KIT8"/>
<evidence type="ECO:0000256" key="3">
    <source>
        <dbReference type="ARBA" id="ARBA00023014"/>
    </source>
</evidence>
<accession>A0A248KIT8</accession>
<dbReference type="Proteomes" id="UP000197098">
    <property type="component" value="Chromosome"/>
</dbReference>
<dbReference type="GO" id="GO:0009055">
    <property type="term" value="F:electron transfer activity"/>
    <property type="evidence" value="ECO:0007669"/>
    <property type="project" value="TreeGrafter"/>
</dbReference>
<proteinExistence type="predicted"/>
<evidence type="ECO:0000256" key="2">
    <source>
        <dbReference type="ARBA" id="ARBA00023004"/>
    </source>
</evidence>
<dbReference type="GO" id="GO:0016491">
    <property type="term" value="F:oxidoreductase activity"/>
    <property type="evidence" value="ECO:0007669"/>
    <property type="project" value="InterPro"/>
</dbReference>
<keyword evidence="2" id="KW-0408">Iron</keyword>
<dbReference type="PROSITE" id="PS51669">
    <property type="entry name" value="4FE4S_MOW_BIS_MGD"/>
    <property type="match status" value="1"/>
</dbReference>
<evidence type="ECO:0000256" key="1">
    <source>
        <dbReference type="ARBA" id="ARBA00022723"/>
    </source>
</evidence>
<sequence length="192" mass="21518">MHVVDGEIKYVETDNTGDDNYDGLHQVRACLRGRSMRRRVYNPDRLKYPMKRVGKRGEGKFERISWEEAFDTIADNMKRLIKDYGNESIYLNYGTGTLGGTLTRSWPPGKTLIARLMNCCGGYLNHYGDYSSAQIAAGLNYTYGGWADGNSPSDIENSKLVVLFGNNPGETRMSGGGSPTIWSRRGRNRTRG</sequence>
<reference evidence="6 7" key="1">
    <citation type="submission" date="2017-06" db="EMBL/GenBank/DDBJ databases">
        <title>Origin of plasmid-mediated fosfomycin resistance gene fosA3.</title>
        <authorList>
            <person name="Ito R."/>
            <person name="Pacey M.P."/>
            <person name="Doi Y."/>
        </authorList>
    </citation>
    <scope>NUCLEOTIDE SEQUENCE [LARGE SCALE GENOMIC DNA]</scope>
    <source>
        <strain evidence="6 7">YDC799</strain>
    </source>
</reference>
<protein>
    <recommendedName>
        <fullName evidence="5">4Fe-4S Mo/W bis-MGD-type domain-containing protein</fullName>
    </recommendedName>
</protein>
<evidence type="ECO:0000313" key="6">
    <source>
        <dbReference type="EMBL" id="ASG63740.1"/>
    </source>
</evidence>
<dbReference type="InterPro" id="IPR050612">
    <property type="entry name" value="Prok_Mopterin_Oxidored"/>
</dbReference>
<dbReference type="InterPro" id="IPR006656">
    <property type="entry name" value="Mopterin_OxRdtase"/>
</dbReference>
<dbReference type="Gene3D" id="3.40.50.12440">
    <property type="match status" value="2"/>
</dbReference>
<evidence type="ECO:0000313" key="7">
    <source>
        <dbReference type="Proteomes" id="UP000197098"/>
    </source>
</evidence>
<dbReference type="Pfam" id="PF00384">
    <property type="entry name" value="Molybdopterin"/>
    <property type="match status" value="1"/>
</dbReference>
<name>A0A248KIT8_9ENTR</name>
<dbReference type="GO" id="GO:0030151">
    <property type="term" value="F:molybdenum ion binding"/>
    <property type="evidence" value="ECO:0007669"/>
    <property type="project" value="TreeGrafter"/>
</dbReference>